<accession>A0A3P6CD96</accession>
<gene>
    <name evidence="9" type="ORF">BRAA08T35214Z</name>
    <name evidence="8" type="ORF">BRAPAZ1V2_A08P35520.2</name>
</gene>
<dbReference type="SUPFAM" id="SSF101941">
    <property type="entry name" value="NAC domain"/>
    <property type="match status" value="1"/>
</dbReference>
<dbReference type="Gene3D" id="2.170.150.80">
    <property type="entry name" value="NAC domain"/>
    <property type="match status" value="1"/>
</dbReference>
<dbReference type="Proteomes" id="UP000694005">
    <property type="component" value="Chromosome A08"/>
</dbReference>
<feature type="compositionally biased region" description="Polar residues" evidence="6">
    <location>
        <begin position="376"/>
        <end position="388"/>
    </location>
</feature>
<sequence>MNSFSHVPPGFRFHPTDEELVDYYLRKKVASKRIEIDFIKDIDLYKIEPWDLQELCKIGHEEQSDWYFFSHKDKKYPTGTRTNRATKAGFWKATGRDKAIYLRHSLIGMRKTLVFYKGRAPNGQKSDWIMHEYRLETDENGTPHEEGWVVCRVFKKRLAAVRRMGDYDSSPSHWYDDQLSFMASELETNGPRRILSNHHHQHQHQYQQHLPYGFNASAYALNNPNLPCKQELQYNHLVQQHHFLHESPLTFLQLPQLESPKIQQDNSNCISSNHDNNSSRIANLQQSNLAHEEQLNQGNQIFSSPYMNSGNEQAMDQVTDWRVLDKFVASQLSNEEAATASASQQNNANDTSNMEYQVDEEKDQERVSDMGEEYAASTSSSCQIDLWK</sequence>
<dbReference type="EMBL" id="LR031575">
    <property type="protein sequence ID" value="VDD07761.1"/>
    <property type="molecule type" value="Genomic_DNA"/>
</dbReference>
<dbReference type="GO" id="GO:0006355">
    <property type="term" value="P:regulation of DNA-templated transcription"/>
    <property type="evidence" value="ECO:0007669"/>
    <property type="project" value="InterPro"/>
</dbReference>
<feature type="domain" description="NAC" evidence="7">
    <location>
        <begin position="7"/>
        <end position="156"/>
    </location>
</feature>
<protein>
    <recommendedName>
        <fullName evidence="7">NAC domain-containing protein</fullName>
    </recommendedName>
</protein>
<evidence type="ECO:0000256" key="6">
    <source>
        <dbReference type="SAM" id="MobiDB-lite"/>
    </source>
</evidence>
<evidence type="ECO:0000259" key="7">
    <source>
        <dbReference type="PROSITE" id="PS51005"/>
    </source>
</evidence>
<evidence type="ECO:0000256" key="4">
    <source>
        <dbReference type="ARBA" id="ARBA00023163"/>
    </source>
</evidence>
<dbReference type="Pfam" id="PF02365">
    <property type="entry name" value="NAM"/>
    <property type="match status" value="1"/>
</dbReference>
<dbReference type="PANTHER" id="PTHR31744">
    <property type="entry name" value="PROTEIN CUP-SHAPED COTYLEDON 2-RELATED"/>
    <property type="match status" value="1"/>
</dbReference>
<feature type="compositionally biased region" description="Low complexity" evidence="6">
    <location>
        <begin position="335"/>
        <end position="353"/>
    </location>
</feature>
<feature type="region of interest" description="Disordered" evidence="6">
    <location>
        <begin position="335"/>
        <end position="388"/>
    </location>
</feature>
<reference evidence="9" key="1">
    <citation type="submission" date="2018-11" db="EMBL/GenBank/DDBJ databases">
        <authorList>
            <consortium name="Genoscope - CEA"/>
            <person name="William W."/>
        </authorList>
    </citation>
    <scope>NUCLEOTIDE SEQUENCE</scope>
</reference>
<organism evidence="9">
    <name type="scientific">Brassica campestris</name>
    <name type="common">Field mustard</name>
    <dbReference type="NCBI Taxonomy" id="3711"/>
    <lineage>
        <taxon>Eukaryota</taxon>
        <taxon>Viridiplantae</taxon>
        <taxon>Streptophyta</taxon>
        <taxon>Embryophyta</taxon>
        <taxon>Tracheophyta</taxon>
        <taxon>Spermatophyta</taxon>
        <taxon>Magnoliopsida</taxon>
        <taxon>eudicotyledons</taxon>
        <taxon>Gunneridae</taxon>
        <taxon>Pentapetalae</taxon>
        <taxon>rosids</taxon>
        <taxon>malvids</taxon>
        <taxon>Brassicales</taxon>
        <taxon>Brassicaceae</taxon>
        <taxon>Brassiceae</taxon>
        <taxon>Brassica</taxon>
    </lineage>
</organism>
<name>A0A3P6CD96_BRACM</name>
<keyword evidence="5" id="KW-0539">Nucleus</keyword>
<dbReference type="GO" id="GO:0005634">
    <property type="term" value="C:nucleus"/>
    <property type="evidence" value="ECO:0007669"/>
    <property type="project" value="UniProtKB-SubCell"/>
</dbReference>
<evidence type="ECO:0000313" key="9">
    <source>
        <dbReference type="EMBL" id="VDD07761.1"/>
    </source>
</evidence>
<dbReference type="InterPro" id="IPR036093">
    <property type="entry name" value="NAC_dom_sf"/>
</dbReference>
<keyword evidence="4" id="KW-0804">Transcription</keyword>
<comment type="subcellular location">
    <subcellularLocation>
        <location evidence="1">Nucleus</location>
    </subcellularLocation>
</comment>
<dbReference type="AlphaFoldDB" id="A0A3P6CD96"/>
<evidence type="ECO:0000256" key="1">
    <source>
        <dbReference type="ARBA" id="ARBA00004123"/>
    </source>
</evidence>
<proteinExistence type="predicted"/>
<evidence type="ECO:0000313" key="8">
    <source>
        <dbReference type="EMBL" id="CAG7899886.1"/>
    </source>
</evidence>
<keyword evidence="3" id="KW-0238">DNA-binding</keyword>
<keyword evidence="2" id="KW-0805">Transcription regulation</keyword>
<dbReference type="PANTHER" id="PTHR31744:SF230">
    <property type="entry name" value="NAC DOMAIN-CONTAINING PROTEIN"/>
    <property type="match status" value="1"/>
</dbReference>
<dbReference type="Gramene" id="A08p35520.2_BraZ1">
    <property type="protein sequence ID" value="A08p35520.2_BraZ1.CDS"/>
    <property type="gene ID" value="A08g35520.2_BraZ1"/>
</dbReference>
<dbReference type="InterPro" id="IPR003441">
    <property type="entry name" value="NAC-dom"/>
</dbReference>
<dbReference type="GO" id="GO:0003677">
    <property type="term" value="F:DNA binding"/>
    <property type="evidence" value="ECO:0007669"/>
    <property type="project" value="UniProtKB-KW"/>
</dbReference>
<dbReference type="EMBL" id="LS974624">
    <property type="protein sequence ID" value="CAG7899886.1"/>
    <property type="molecule type" value="Genomic_DNA"/>
</dbReference>
<dbReference type="PROSITE" id="PS51005">
    <property type="entry name" value="NAC"/>
    <property type="match status" value="1"/>
</dbReference>
<evidence type="ECO:0000256" key="5">
    <source>
        <dbReference type="ARBA" id="ARBA00023242"/>
    </source>
</evidence>
<evidence type="ECO:0000256" key="2">
    <source>
        <dbReference type="ARBA" id="ARBA00023015"/>
    </source>
</evidence>
<dbReference type="FunFam" id="2.170.150.80:FF:000003">
    <property type="entry name" value="NAC domain-containing protein"/>
    <property type="match status" value="1"/>
</dbReference>
<evidence type="ECO:0000256" key="3">
    <source>
        <dbReference type="ARBA" id="ARBA00023125"/>
    </source>
</evidence>